<dbReference type="AlphaFoldDB" id="A0A7J0DBR5"/>
<dbReference type="InterPro" id="IPR005162">
    <property type="entry name" value="Retrotrans_gag_dom"/>
</dbReference>
<evidence type="ECO:0000259" key="2">
    <source>
        <dbReference type="Pfam" id="PF03732"/>
    </source>
</evidence>
<sequence length="413" mass="46326">MAKNPVYGLINVIAQTTIKGEATGQITTDAEAAAIAVGNGVEENSSLRRSSTQRIGKKAGTSYAKIDEAIKSLNEFREETKTQIRDLNNTITRFMLAVDQRMADSSNHSQHTSDDNFSNTPTFTNNNHNNHPFRSMTINIPHFDGTNVSSWVFKLEQFFQFYNIPEDQRLMISSFHLEGPALSWFKWMHSNGFIDSWKGFLKAINLRFGPSLYEDHRSALSKLQQTTSIATYQTQFEDFSTKAMALARIQEDKLNDEKQDGDDEEQDAAPIEELSTEKLSTISSNNTIPEELQVYNELLAILNSRVVPMDGLDKKQLLIQWFGLPVEEGSWKNVVFKEVFPHFNLADQVRFDGEWNVIAQTTIKGEATGQITTDAEAAAIAVGNGVEENSSLGRSSTQRIGKKAGWMKDYMVG</sequence>
<dbReference type="OrthoDB" id="1428943at2759"/>
<proteinExistence type="predicted"/>
<reference evidence="4" key="1">
    <citation type="submission" date="2019-07" db="EMBL/GenBank/DDBJ databases">
        <title>De Novo Assembly of kiwifruit Actinidia rufa.</title>
        <authorList>
            <person name="Sugita-Konishi S."/>
            <person name="Sato K."/>
            <person name="Mori E."/>
            <person name="Abe Y."/>
            <person name="Kisaki G."/>
            <person name="Hamano K."/>
            <person name="Suezawa K."/>
            <person name="Otani M."/>
            <person name="Fukuda T."/>
            <person name="Manabe T."/>
            <person name="Gomi K."/>
            <person name="Tabuchi M."/>
            <person name="Akimitsu K."/>
            <person name="Kataoka I."/>
        </authorList>
    </citation>
    <scope>NUCLEOTIDE SEQUENCE [LARGE SCALE GENOMIC DNA]</scope>
    <source>
        <strain evidence="4">cv. Fuchu</strain>
    </source>
</reference>
<keyword evidence="4" id="KW-1185">Reference proteome</keyword>
<organism evidence="3 4">
    <name type="scientific">Actinidia rufa</name>
    <dbReference type="NCBI Taxonomy" id="165716"/>
    <lineage>
        <taxon>Eukaryota</taxon>
        <taxon>Viridiplantae</taxon>
        <taxon>Streptophyta</taxon>
        <taxon>Embryophyta</taxon>
        <taxon>Tracheophyta</taxon>
        <taxon>Spermatophyta</taxon>
        <taxon>Magnoliopsida</taxon>
        <taxon>eudicotyledons</taxon>
        <taxon>Gunneridae</taxon>
        <taxon>Pentapetalae</taxon>
        <taxon>asterids</taxon>
        <taxon>Ericales</taxon>
        <taxon>Actinidiaceae</taxon>
        <taxon>Actinidia</taxon>
    </lineage>
</organism>
<name>A0A7J0DBR5_9ERIC</name>
<gene>
    <name evidence="3" type="ORF">Acr_00g0019490</name>
</gene>
<feature type="region of interest" description="Disordered" evidence="1">
    <location>
        <begin position="105"/>
        <end position="130"/>
    </location>
</feature>
<feature type="compositionally biased region" description="Low complexity" evidence="1">
    <location>
        <begin position="116"/>
        <end position="130"/>
    </location>
</feature>
<accession>A0A7J0DBR5</accession>
<comment type="caution">
    <text evidence="3">The sequence shown here is derived from an EMBL/GenBank/DDBJ whole genome shotgun (WGS) entry which is preliminary data.</text>
</comment>
<evidence type="ECO:0000313" key="3">
    <source>
        <dbReference type="EMBL" id="GFS31842.1"/>
    </source>
</evidence>
<dbReference type="Pfam" id="PF03732">
    <property type="entry name" value="Retrotrans_gag"/>
    <property type="match status" value="1"/>
</dbReference>
<evidence type="ECO:0000313" key="4">
    <source>
        <dbReference type="Proteomes" id="UP000585474"/>
    </source>
</evidence>
<evidence type="ECO:0000256" key="1">
    <source>
        <dbReference type="SAM" id="MobiDB-lite"/>
    </source>
</evidence>
<dbReference type="Proteomes" id="UP000585474">
    <property type="component" value="Unassembled WGS sequence"/>
</dbReference>
<feature type="domain" description="Retrotransposon gag" evidence="2">
    <location>
        <begin position="173"/>
        <end position="245"/>
    </location>
</feature>
<dbReference type="EMBL" id="BJWL01000153">
    <property type="protein sequence ID" value="GFS31842.1"/>
    <property type="molecule type" value="Genomic_DNA"/>
</dbReference>
<protein>
    <recommendedName>
        <fullName evidence="2">Retrotransposon gag domain-containing protein</fullName>
    </recommendedName>
</protein>